<dbReference type="PATRIC" id="fig|1423802.4.peg.1227"/>
<dbReference type="InterPro" id="IPR000150">
    <property type="entry name" value="Cof"/>
</dbReference>
<dbReference type="STRING" id="1423802.FC56_GL001211"/>
<keyword evidence="2" id="KW-1185">Reference proteome</keyword>
<dbReference type="Pfam" id="PF08282">
    <property type="entry name" value="Hydrolase_3"/>
    <property type="match status" value="1"/>
</dbReference>
<dbReference type="NCBIfam" id="TIGR01484">
    <property type="entry name" value="HAD-SF-IIB"/>
    <property type="match status" value="1"/>
</dbReference>
<dbReference type="Gene3D" id="3.40.50.1000">
    <property type="entry name" value="HAD superfamily/HAD-like"/>
    <property type="match status" value="1"/>
</dbReference>
<dbReference type="SFLD" id="SFLDG01140">
    <property type="entry name" value="C2.B:_Phosphomannomutase_and_P"/>
    <property type="match status" value="1"/>
</dbReference>
<dbReference type="InterPro" id="IPR006379">
    <property type="entry name" value="HAD-SF_hydro_IIB"/>
</dbReference>
<protein>
    <submittedName>
        <fullName evidence="1">HAD superfamily hydrolase</fullName>
    </submittedName>
</protein>
<sequence>MYKLITSDLDETLLRADGSISADNVAAIKAATKMGVKFVPNTGRNFLTVQPLLEQLGLKQRVNEYVISYNGGAVVENAGNQVIISNALTYDEARKVFATFLEFPNTSVHVYTIDQLYIYRLRDDDRRYMQTRGVTFTEMTTSNFEQFSDQPIMKVIAMNPAEEVRHQMYAAIERNLQGTVNITYSSGIYVEVNHGGVDKGKAVLDLASRLGIKADEIMALGDNSNDLAMLKAAGLAVSVANGIPEVKAVADYVTTADYENGVAEAIHKFVLD</sequence>
<dbReference type="SFLD" id="SFLDG01144">
    <property type="entry name" value="C2.B.4:_PGP_Like"/>
    <property type="match status" value="1"/>
</dbReference>
<dbReference type="AlphaFoldDB" id="A0A0R2D3C8"/>
<organism evidence="1 2">
    <name type="scientific">Lentilactobacillus senioris DSM 24302 = JCM 17472</name>
    <dbReference type="NCBI Taxonomy" id="1423802"/>
    <lineage>
        <taxon>Bacteria</taxon>
        <taxon>Bacillati</taxon>
        <taxon>Bacillota</taxon>
        <taxon>Bacilli</taxon>
        <taxon>Lactobacillales</taxon>
        <taxon>Lactobacillaceae</taxon>
        <taxon>Lentilactobacillus</taxon>
    </lineage>
</organism>
<proteinExistence type="predicted"/>
<gene>
    <name evidence="1" type="ORF">FC56_GL001211</name>
</gene>
<dbReference type="SUPFAM" id="SSF56784">
    <property type="entry name" value="HAD-like"/>
    <property type="match status" value="1"/>
</dbReference>
<dbReference type="InterPro" id="IPR036412">
    <property type="entry name" value="HAD-like_sf"/>
</dbReference>
<comment type="caution">
    <text evidence="1">The sequence shown here is derived from an EMBL/GenBank/DDBJ whole genome shotgun (WGS) entry which is preliminary data.</text>
</comment>
<dbReference type="NCBIfam" id="TIGR00099">
    <property type="entry name" value="Cof-subfamily"/>
    <property type="match status" value="1"/>
</dbReference>
<name>A0A0R2D3C8_9LACO</name>
<evidence type="ECO:0000313" key="1">
    <source>
        <dbReference type="EMBL" id="KRM94259.1"/>
    </source>
</evidence>
<accession>A0A0R2D3C8</accession>
<dbReference type="EMBL" id="AYZR01000004">
    <property type="protein sequence ID" value="KRM94259.1"/>
    <property type="molecule type" value="Genomic_DNA"/>
</dbReference>
<reference evidence="1 2" key="1">
    <citation type="journal article" date="2015" name="Genome Announc.">
        <title>Expanding the biotechnology potential of lactobacilli through comparative genomics of 213 strains and associated genera.</title>
        <authorList>
            <person name="Sun Z."/>
            <person name="Harris H.M."/>
            <person name="McCann A."/>
            <person name="Guo C."/>
            <person name="Argimon S."/>
            <person name="Zhang W."/>
            <person name="Yang X."/>
            <person name="Jeffery I.B."/>
            <person name="Cooney J.C."/>
            <person name="Kagawa T.F."/>
            <person name="Liu W."/>
            <person name="Song Y."/>
            <person name="Salvetti E."/>
            <person name="Wrobel A."/>
            <person name="Rasinkangas P."/>
            <person name="Parkhill J."/>
            <person name="Rea M.C."/>
            <person name="O'Sullivan O."/>
            <person name="Ritari J."/>
            <person name="Douillard F.P."/>
            <person name="Paul Ross R."/>
            <person name="Yang R."/>
            <person name="Briner A.E."/>
            <person name="Felis G.E."/>
            <person name="de Vos W.M."/>
            <person name="Barrangou R."/>
            <person name="Klaenhammer T.R."/>
            <person name="Caufield P.W."/>
            <person name="Cui Y."/>
            <person name="Zhang H."/>
            <person name="O'Toole P.W."/>
        </authorList>
    </citation>
    <scope>NUCLEOTIDE SEQUENCE [LARGE SCALE GENOMIC DNA]</scope>
    <source>
        <strain evidence="1 2">DSM 24302</strain>
    </source>
</reference>
<dbReference type="PANTHER" id="PTHR10000">
    <property type="entry name" value="PHOSPHOSERINE PHOSPHATASE"/>
    <property type="match status" value="1"/>
</dbReference>
<dbReference type="CDD" id="cd07516">
    <property type="entry name" value="HAD_Pase"/>
    <property type="match status" value="1"/>
</dbReference>
<dbReference type="SFLD" id="SFLDS00003">
    <property type="entry name" value="Haloacid_Dehalogenase"/>
    <property type="match status" value="1"/>
</dbReference>
<dbReference type="InterPro" id="IPR023214">
    <property type="entry name" value="HAD_sf"/>
</dbReference>
<dbReference type="Gene3D" id="3.30.1240.10">
    <property type="match status" value="1"/>
</dbReference>
<dbReference type="RefSeq" id="WP_056977389.1">
    <property type="nucleotide sequence ID" value="NZ_AYZR01000004.1"/>
</dbReference>
<dbReference type="GO" id="GO:0016791">
    <property type="term" value="F:phosphatase activity"/>
    <property type="evidence" value="ECO:0007669"/>
    <property type="project" value="UniProtKB-ARBA"/>
</dbReference>
<dbReference type="Proteomes" id="UP000051256">
    <property type="component" value="Unassembled WGS sequence"/>
</dbReference>
<dbReference type="PANTHER" id="PTHR10000:SF8">
    <property type="entry name" value="HAD SUPERFAMILY HYDROLASE-LIKE, TYPE 3"/>
    <property type="match status" value="1"/>
</dbReference>
<keyword evidence="1" id="KW-0378">Hydrolase</keyword>
<dbReference type="GO" id="GO:0000287">
    <property type="term" value="F:magnesium ion binding"/>
    <property type="evidence" value="ECO:0007669"/>
    <property type="project" value="TreeGrafter"/>
</dbReference>
<evidence type="ECO:0000313" key="2">
    <source>
        <dbReference type="Proteomes" id="UP000051256"/>
    </source>
</evidence>
<dbReference type="GO" id="GO:0005829">
    <property type="term" value="C:cytosol"/>
    <property type="evidence" value="ECO:0007669"/>
    <property type="project" value="TreeGrafter"/>
</dbReference>